<proteinExistence type="predicted"/>
<evidence type="ECO:0000313" key="2">
    <source>
        <dbReference type="Proteomes" id="UP000003711"/>
    </source>
</evidence>
<reference evidence="1 2" key="2">
    <citation type="submission" date="2009-01" db="EMBL/GenBank/DDBJ databases">
        <title>Draft genome sequence of Bacteroides cellulosilyticus (DSM 14838).</title>
        <authorList>
            <person name="Sudarsanam P."/>
            <person name="Ley R."/>
            <person name="Guruge J."/>
            <person name="Turnbaugh P.J."/>
            <person name="Mahowald M."/>
            <person name="Liep D."/>
            <person name="Gordon J."/>
        </authorList>
    </citation>
    <scope>NUCLEOTIDE SEQUENCE [LARGE SCALE GENOMIC DNA]</scope>
    <source>
        <strain evidence="1 2">DSM 14838</strain>
    </source>
</reference>
<comment type="caution">
    <text evidence="1">The sequence shown here is derived from an EMBL/GenBank/DDBJ whole genome shotgun (WGS) entry which is preliminary data.</text>
</comment>
<dbReference type="Proteomes" id="UP000003711">
    <property type="component" value="Unassembled WGS sequence"/>
</dbReference>
<dbReference type="EMBL" id="ACCH01000164">
    <property type="protein sequence ID" value="EEF90219.1"/>
    <property type="molecule type" value="Genomic_DNA"/>
</dbReference>
<dbReference type="AlphaFoldDB" id="E2NCX9"/>
<organism evidence="1 2">
    <name type="scientific">Bacteroides cellulosilyticus DSM 14838</name>
    <dbReference type="NCBI Taxonomy" id="537012"/>
    <lineage>
        <taxon>Bacteria</taxon>
        <taxon>Pseudomonadati</taxon>
        <taxon>Bacteroidota</taxon>
        <taxon>Bacteroidia</taxon>
        <taxon>Bacteroidales</taxon>
        <taxon>Bacteroidaceae</taxon>
        <taxon>Bacteroides</taxon>
    </lineage>
</organism>
<dbReference type="HOGENOM" id="CLU_1811893_0_0_10"/>
<reference evidence="1 2" key="1">
    <citation type="submission" date="2008-12" db="EMBL/GenBank/DDBJ databases">
        <authorList>
            <person name="Fulton L."/>
            <person name="Clifton S."/>
            <person name="Fulton B."/>
            <person name="Xu J."/>
            <person name="Minx P."/>
            <person name="Pepin K.H."/>
            <person name="Johnson M."/>
            <person name="Bhonagiri V."/>
            <person name="Nash W.E."/>
            <person name="Mardis E.R."/>
            <person name="Wilson R.K."/>
        </authorList>
    </citation>
    <scope>NUCLEOTIDE SEQUENCE [LARGE SCALE GENOMIC DNA]</scope>
    <source>
        <strain evidence="1 2">DSM 14838</strain>
    </source>
</reference>
<sequence length="138" mass="16074">MRIIVLLCACILLCACPKQPIQRYITLVNKSGKEIVCQQLWCATITNADTLYECRIPTQGILANSSYLYESKYGWESDLGFLPYIQYLVLDAEKFHEYRSAPCDTIQKYVPVLYRYQLKLEDLEQMNWTVVYPPEGEN</sequence>
<dbReference type="PROSITE" id="PS51257">
    <property type="entry name" value="PROKAR_LIPOPROTEIN"/>
    <property type="match status" value="1"/>
</dbReference>
<accession>E2NCX9</accession>
<protein>
    <submittedName>
        <fullName evidence="1">Uncharacterized protein</fullName>
    </submittedName>
</protein>
<evidence type="ECO:0000313" key="1">
    <source>
        <dbReference type="EMBL" id="EEF90219.1"/>
    </source>
</evidence>
<name>E2NCX9_9BACE</name>
<gene>
    <name evidence="1" type="ORF">BACCELL_02137</name>
</gene>